<proteinExistence type="predicted"/>
<reference evidence="2" key="1">
    <citation type="submission" date="2015-04" db="EMBL/GenBank/DDBJ databases">
        <title>The genome sequence of the plant pathogenic Rhizarian Plasmodiophora brassicae reveals insights in its biotrophic life cycle and the origin of chitin synthesis.</title>
        <authorList>
            <person name="Schwelm A."/>
            <person name="Fogelqvist J."/>
            <person name="Knaust A."/>
            <person name="Julke S."/>
            <person name="Lilja T."/>
            <person name="Dhandapani V."/>
            <person name="Bonilla-Rosso G."/>
            <person name="Karlsson M."/>
            <person name="Shevchenko A."/>
            <person name="Choi S.R."/>
            <person name="Kim H.G."/>
            <person name="Park J.Y."/>
            <person name="Lim Y.P."/>
            <person name="Ludwig-Muller J."/>
            <person name="Dixelius C."/>
        </authorList>
    </citation>
    <scope>NUCLEOTIDE SEQUENCE</scope>
    <source>
        <tissue evidence="2">Potato root galls</tissue>
    </source>
</reference>
<evidence type="ECO:0000256" key="1">
    <source>
        <dbReference type="SAM" id="SignalP"/>
    </source>
</evidence>
<dbReference type="EMBL" id="HACM01005902">
    <property type="protein sequence ID" value="CRZ06344.1"/>
    <property type="molecule type" value="Transcribed_RNA"/>
</dbReference>
<dbReference type="EMBL" id="HACM01005905">
    <property type="protein sequence ID" value="CRZ06347.1"/>
    <property type="molecule type" value="Transcribed_RNA"/>
</dbReference>
<organism evidence="2">
    <name type="scientific">Spongospora subterranea</name>
    <dbReference type="NCBI Taxonomy" id="70186"/>
    <lineage>
        <taxon>Eukaryota</taxon>
        <taxon>Sar</taxon>
        <taxon>Rhizaria</taxon>
        <taxon>Endomyxa</taxon>
        <taxon>Phytomyxea</taxon>
        <taxon>Plasmodiophorida</taxon>
        <taxon>Plasmodiophoridae</taxon>
        <taxon>Spongospora</taxon>
    </lineage>
</organism>
<accession>A0A0H5RCV6</accession>
<feature type="signal peptide" evidence="1">
    <location>
        <begin position="1"/>
        <end position="28"/>
    </location>
</feature>
<sequence>MTSCLCQRLGQLLQLLSLMMMQPQEREADEHRPQCVFFFTDYPNPQHQRCVACKNCNTTVFHYKKCEYAKRHLLKCQPFRRLMMSMDTYERPEWFTAKRSKSSVSQSTISQRSICDYAVPPVDRKTKAKFQELIALH</sequence>
<feature type="chain" id="PRO_5011353012" evidence="1">
    <location>
        <begin position="29"/>
        <end position="137"/>
    </location>
</feature>
<protein>
    <submittedName>
        <fullName evidence="2">Uncharacterized protein</fullName>
    </submittedName>
</protein>
<evidence type="ECO:0000313" key="2">
    <source>
        <dbReference type="EMBL" id="CRZ06344.1"/>
    </source>
</evidence>
<keyword evidence="1" id="KW-0732">Signal</keyword>
<dbReference type="AlphaFoldDB" id="A0A0H5RCV6"/>
<name>A0A0H5RCV6_9EUKA</name>